<dbReference type="EMBL" id="UOFU01000022">
    <property type="protein sequence ID" value="VAW93264.1"/>
    <property type="molecule type" value="Genomic_DNA"/>
</dbReference>
<evidence type="ECO:0008006" key="2">
    <source>
        <dbReference type="Google" id="ProtNLM"/>
    </source>
</evidence>
<dbReference type="InterPro" id="IPR031100">
    <property type="entry name" value="LOG_fam"/>
</dbReference>
<evidence type="ECO:0000313" key="1">
    <source>
        <dbReference type="EMBL" id="VAW93264.1"/>
    </source>
</evidence>
<dbReference type="PANTHER" id="PTHR43393:SF2">
    <property type="entry name" value="CYTOKININ RIBOSIDE 5'-MONOPHOSPHATE PHOSPHORIBOHYDROLASE"/>
    <property type="match status" value="1"/>
</dbReference>
<reference evidence="1" key="1">
    <citation type="submission" date="2018-06" db="EMBL/GenBank/DDBJ databases">
        <authorList>
            <person name="Zhirakovskaya E."/>
        </authorList>
    </citation>
    <scope>NUCLEOTIDE SEQUENCE</scope>
</reference>
<dbReference type="SUPFAM" id="SSF102405">
    <property type="entry name" value="MCP/YpsA-like"/>
    <property type="match status" value="1"/>
</dbReference>
<dbReference type="GO" id="GO:0009691">
    <property type="term" value="P:cytokinin biosynthetic process"/>
    <property type="evidence" value="ECO:0007669"/>
    <property type="project" value="InterPro"/>
</dbReference>
<protein>
    <recommendedName>
        <fullName evidence="2">Cytokinin riboside 5'-monophosphate phosphoribohydrolase</fullName>
    </recommendedName>
</protein>
<dbReference type="GO" id="GO:0016787">
    <property type="term" value="F:hydrolase activity"/>
    <property type="evidence" value="ECO:0007669"/>
    <property type="project" value="InterPro"/>
</dbReference>
<dbReference type="Pfam" id="PF03641">
    <property type="entry name" value="Lysine_decarbox"/>
    <property type="match status" value="1"/>
</dbReference>
<gene>
    <name evidence="1" type="ORF">MNBD_GAMMA20-266</name>
</gene>
<dbReference type="PANTHER" id="PTHR43393">
    <property type="entry name" value="CYTOKININ RIBOSIDE 5'-MONOPHOSPHATE PHOSPHORIBOHYDROLASE"/>
    <property type="match status" value="1"/>
</dbReference>
<organism evidence="1">
    <name type="scientific">hydrothermal vent metagenome</name>
    <dbReference type="NCBI Taxonomy" id="652676"/>
    <lineage>
        <taxon>unclassified sequences</taxon>
        <taxon>metagenomes</taxon>
        <taxon>ecological metagenomes</taxon>
    </lineage>
</organism>
<dbReference type="GO" id="GO:0005829">
    <property type="term" value="C:cytosol"/>
    <property type="evidence" value="ECO:0007669"/>
    <property type="project" value="TreeGrafter"/>
</dbReference>
<dbReference type="InterPro" id="IPR005269">
    <property type="entry name" value="LOG"/>
</dbReference>
<proteinExistence type="predicted"/>
<dbReference type="NCBIfam" id="TIGR00730">
    <property type="entry name" value="Rossman fold protein, TIGR00730 family"/>
    <property type="match status" value="1"/>
</dbReference>
<dbReference type="AlphaFoldDB" id="A0A3B1AHA5"/>
<accession>A0A3B1AHA5</accession>
<dbReference type="InterPro" id="IPR052341">
    <property type="entry name" value="LOG_family_nucleotidases"/>
</dbReference>
<sequence length="229" mass="25797">MIEDFKGDESWRMFRIISEFTEGFDRLSRIDCAVSIFGSARLSPENAYYQQAEEIAGRLAAEGFSIITGGGPGIMEAANKGATGPDMPVGVKSIGLNISLPKEQTPNPYQNLTLDYRYFFVRKVMFVKHSMGYVCMPGGFGTLDEFFEALTLMQTLKIYPMPMVLFGSAFWQGLLDWLRSTLLTHGTISEADFDYITVTDNIDEIVTIMVEHRAWKNKMRAKSPDSDYD</sequence>
<dbReference type="Gene3D" id="3.40.50.450">
    <property type="match status" value="1"/>
</dbReference>
<name>A0A3B1AHA5_9ZZZZ</name>